<evidence type="ECO:0000256" key="3">
    <source>
        <dbReference type="ARBA" id="ARBA00023015"/>
    </source>
</evidence>
<feature type="domain" description="Sigma-54 factor interaction" evidence="6">
    <location>
        <begin position="31"/>
        <end position="94"/>
    </location>
</feature>
<comment type="caution">
    <text evidence="7">The sequence shown here is derived from an EMBL/GenBank/DDBJ whole genome shotgun (WGS) entry which is preliminary data.</text>
</comment>
<protein>
    <submittedName>
        <fullName evidence="7">Nitrogenase (Molybdenum-iron)-specific transcriptional regulator nifa</fullName>
    </submittedName>
</protein>
<dbReference type="Gene3D" id="1.10.10.60">
    <property type="entry name" value="Homeodomain-like"/>
    <property type="match status" value="1"/>
</dbReference>
<evidence type="ECO:0000313" key="7">
    <source>
        <dbReference type="EMBL" id="KUG28761.1"/>
    </source>
</evidence>
<dbReference type="PANTHER" id="PTHR32071">
    <property type="entry name" value="TRANSCRIPTIONAL REGULATORY PROTEIN"/>
    <property type="match status" value="1"/>
</dbReference>
<evidence type="ECO:0000256" key="2">
    <source>
        <dbReference type="ARBA" id="ARBA00022840"/>
    </source>
</evidence>
<sequence length="182" mass="19855">MGLAPGERGRPSPDLDALLHPSGTGDGGIRTIHLPALRERPDDVPILLQRAVDRLAGRAGERLSFTPRAVKALRAYPWPGNDEEVPVLTAEALLSRTGRRLDVGDIPTRIFSLACGDESGPDGAGREASTSDTLWEMERDRVLAALERHGWVRALAAQELGLTPRQLGWRIKRHGLRPQDGE</sequence>
<feature type="region of interest" description="Disordered" evidence="5">
    <location>
        <begin position="1"/>
        <end position="27"/>
    </location>
</feature>
<dbReference type="InterPro" id="IPR058031">
    <property type="entry name" value="AAA_lid_NorR"/>
</dbReference>
<gene>
    <name evidence="7" type="ORF">ASZ90_001357</name>
</gene>
<organism evidence="7">
    <name type="scientific">hydrocarbon metagenome</name>
    <dbReference type="NCBI Taxonomy" id="938273"/>
    <lineage>
        <taxon>unclassified sequences</taxon>
        <taxon>metagenomes</taxon>
        <taxon>ecological metagenomes</taxon>
    </lineage>
</organism>
<accession>A0A0W8G6Q0</accession>
<evidence type="ECO:0000259" key="6">
    <source>
        <dbReference type="PROSITE" id="PS50045"/>
    </source>
</evidence>
<keyword evidence="4" id="KW-0804">Transcription</keyword>
<dbReference type="InterPro" id="IPR002078">
    <property type="entry name" value="Sigma_54_int"/>
</dbReference>
<dbReference type="Pfam" id="PF02954">
    <property type="entry name" value="HTH_8"/>
    <property type="match status" value="1"/>
</dbReference>
<dbReference type="Pfam" id="PF25601">
    <property type="entry name" value="AAA_lid_14"/>
    <property type="match status" value="1"/>
</dbReference>
<keyword evidence="1" id="KW-0547">Nucleotide-binding</keyword>
<dbReference type="SUPFAM" id="SSF46689">
    <property type="entry name" value="Homeodomain-like"/>
    <property type="match status" value="1"/>
</dbReference>
<evidence type="ECO:0000256" key="1">
    <source>
        <dbReference type="ARBA" id="ARBA00022741"/>
    </source>
</evidence>
<dbReference type="InterPro" id="IPR002197">
    <property type="entry name" value="HTH_Fis"/>
</dbReference>
<keyword evidence="2" id="KW-0067">ATP-binding</keyword>
<dbReference type="InterPro" id="IPR009057">
    <property type="entry name" value="Homeodomain-like_sf"/>
</dbReference>
<dbReference type="GO" id="GO:0043565">
    <property type="term" value="F:sequence-specific DNA binding"/>
    <property type="evidence" value="ECO:0007669"/>
    <property type="project" value="InterPro"/>
</dbReference>
<dbReference type="Gene3D" id="1.10.8.60">
    <property type="match status" value="1"/>
</dbReference>
<dbReference type="GO" id="GO:0005524">
    <property type="term" value="F:ATP binding"/>
    <property type="evidence" value="ECO:0007669"/>
    <property type="project" value="UniProtKB-KW"/>
</dbReference>
<dbReference type="AlphaFoldDB" id="A0A0W8G6Q0"/>
<dbReference type="PROSITE" id="PS50045">
    <property type="entry name" value="SIGMA54_INTERACT_4"/>
    <property type="match status" value="1"/>
</dbReference>
<reference evidence="7" key="1">
    <citation type="journal article" date="2015" name="Proc. Natl. Acad. Sci. U.S.A.">
        <title>Networks of energetic and metabolic interactions define dynamics in microbial communities.</title>
        <authorList>
            <person name="Embree M."/>
            <person name="Liu J.K."/>
            <person name="Al-Bassam M.M."/>
            <person name="Zengler K."/>
        </authorList>
    </citation>
    <scope>NUCLEOTIDE SEQUENCE</scope>
</reference>
<proteinExistence type="predicted"/>
<evidence type="ECO:0000256" key="5">
    <source>
        <dbReference type="SAM" id="MobiDB-lite"/>
    </source>
</evidence>
<keyword evidence="3" id="KW-0805">Transcription regulation</keyword>
<name>A0A0W8G6Q0_9ZZZZ</name>
<dbReference type="PRINTS" id="PR01590">
    <property type="entry name" value="HTHFIS"/>
</dbReference>
<dbReference type="GO" id="GO:0006355">
    <property type="term" value="P:regulation of DNA-templated transcription"/>
    <property type="evidence" value="ECO:0007669"/>
    <property type="project" value="InterPro"/>
</dbReference>
<dbReference type="EMBL" id="LNQE01000180">
    <property type="protein sequence ID" value="KUG28761.1"/>
    <property type="molecule type" value="Genomic_DNA"/>
</dbReference>
<evidence type="ECO:0000256" key="4">
    <source>
        <dbReference type="ARBA" id="ARBA00023163"/>
    </source>
</evidence>